<dbReference type="GO" id="GO:0045944">
    <property type="term" value="P:positive regulation of transcription by RNA polymerase II"/>
    <property type="evidence" value="ECO:0007669"/>
    <property type="project" value="TreeGrafter"/>
</dbReference>
<dbReference type="OrthoDB" id="9871914at2759"/>
<dbReference type="Proteomes" id="UP000241890">
    <property type="component" value="Unassembled WGS sequence"/>
</dbReference>
<dbReference type="InParanoid" id="A0A2R5G7Q2"/>
<feature type="compositionally biased region" description="Basic and acidic residues" evidence="1">
    <location>
        <begin position="244"/>
        <end position="254"/>
    </location>
</feature>
<organism evidence="3 4">
    <name type="scientific">Hondaea fermentalgiana</name>
    <dbReference type="NCBI Taxonomy" id="2315210"/>
    <lineage>
        <taxon>Eukaryota</taxon>
        <taxon>Sar</taxon>
        <taxon>Stramenopiles</taxon>
        <taxon>Bigyra</taxon>
        <taxon>Labyrinthulomycetes</taxon>
        <taxon>Thraustochytrida</taxon>
        <taxon>Thraustochytriidae</taxon>
        <taxon>Hondaea</taxon>
    </lineage>
</organism>
<dbReference type="PROSITE" id="PS50003">
    <property type="entry name" value="PH_DOMAIN"/>
    <property type="match status" value="1"/>
</dbReference>
<evidence type="ECO:0000259" key="2">
    <source>
        <dbReference type="PROSITE" id="PS50003"/>
    </source>
</evidence>
<dbReference type="EMBL" id="BEYU01000027">
    <property type="protein sequence ID" value="GBG27030.1"/>
    <property type="molecule type" value="Genomic_DNA"/>
</dbReference>
<feature type="region of interest" description="Disordered" evidence="1">
    <location>
        <begin position="244"/>
        <end position="312"/>
    </location>
</feature>
<dbReference type="InterPro" id="IPR027817">
    <property type="entry name" value="Costars_dom"/>
</dbReference>
<dbReference type="Pfam" id="PF14705">
    <property type="entry name" value="Costars"/>
    <property type="match status" value="1"/>
</dbReference>
<dbReference type="GO" id="GO:0003779">
    <property type="term" value="F:actin binding"/>
    <property type="evidence" value="ECO:0007669"/>
    <property type="project" value="InterPro"/>
</dbReference>
<evidence type="ECO:0000313" key="3">
    <source>
        <dbReference type="EMBL" id="GBG27030.1"/>
    </source>
</evidence>
<accession>A0A2R5G7Q2</accession>
<feature type="compositionally biased region" description="Basic and acidic residues" evidence="1">
    <location>
        <begin position="182"/>
        <end position="218"/>
    </location>
</feature>
<dbReference type="Gene3D" id="1.10.10.1540">
    <property type="entry name" value="Costar domain"/>
    <property type="match status" value="1"/>
</dbReference>
<sequence length="403" mass="45430">MVASSAALDNEDDEILFEGKLWHCRVSSDAKETWSQAQAKLSLTGIALQIGAERTFVELSPEHYVGDSTKRQHGFLLSDLEDTVYFAAVTEATKQKWMQSLATALRKLGTREREGLSGGLALRGANAGGPHSQRPEIQAPSAALLELRALEEQCQRALAWLDDCVDLRRKAKKRADQSLTDETERLEREKAEKARLEREAKERREEEEKRKCEQRKWEEQQARIRKLNEDRQRKQQEEAEQLIARKKEQTERRRSLPRAPPGGGGGILSRIQGWNNKLDGLQNADKSNPFSESYEGPSGPRPGQDGYGCAKAGSKTAERAAKAQEWVDKEIDKFVSVVKDIGESRPDGSTVVTFGKLFVTYQDISDTLVGIMMRAKKRKHIHYEGDMLFQGRDNDVLVTLLPK</sequence>
<dbReference type="Gene3D" id="2.30.29.30">
    <property type="entry name" value="Pleckstrin-homology domain (PH domain)/Phosphotyrosine-binding domain (PTB)"/>
    <property type="match status" value="1"/>
</dbReference>
<dbReference type="InterPro" id="IPR026111">
    <property type="entry name" value="Abra"/>
</dbReference>
<dbReference type="SUPFAM" id="SSF50729">
    <property type="entry name" value="PH domain-like"/>
    <property type="match status" value="1"/>
</dbReference>
<feature type="region of interest" description="Disordered" evidence="1">
    <location>
        <begin position="172"/>
        <end position="218"/>
    </location>
</feature>
<dbReference type="InterPro" id="IPR038095">
    <property type="entry name" value="Costars_sf"/>
</dbReference>
<keyword evidence="4" id="KW-1185">Reference proteome</keyword>
<name>A0A2R5G7Q2_9STRA</name>
<evidence type="ECO:0000256" key="1">
    <source>
        <dbReference type="SAM" id="MobiDB-lite"/>
    </source>
</evidence>
<comment type="caution">
    <text evidence="3">The sequence shown here is derived from an EMBL/GenBank/DDBJ whole genome shotgun (WGS) entry which is preliminary data.</text>
</comment>
<dbReference type="PANTHER" id="PTHR22739">
    <property type="entry name" value="STRIATED MUSCLE ACTIVATOR OF RHO-DEPENDENT SIGNALING-RELATED"/>
    <property type="match status" value="1"/>
</dbReference>
<evidence type="ECO:0000313" key="4">
    <source>
        <dbReference type="Proteomes" id="UP000241890"/>
    </source>
</evidence>
<reference evidence="3 4" key="1">
    <citation type="submission" date="2017-12" db="EMBL/GenBank/DDBJ databases">
        <title>Sequencing, de novo assembly and annotation of complete genome of a new Thraustochytrid species, strain FCC1311.</title>
        <authorList>
            <person name="Sedici K."/>
            <person name="Godart F."/>
            <person name="Aiese Cigliano R."/>
            <person name="Sanseverino W."/>
            <person name="Barakat M."/>
            <person name="Ortet P."/>
            <person name="Marechal E."/>
            <person name="Cagnac O."/>
            <person name="Amato A."/>
        </authorList>
    </citation>
    <scope>NUCLEOTIDE SEQUENCE [LARGE SCALE GENOMIC DNA]</scope>
</reference>
<dbReference type="PANTHER" id="PTHR22739:SF7">
    <property type="entry name" value="EG:152A3.3 PROTEIN-RELATED"/>
    <property type="match status" value="1"/>
</dbReference>
<dbReference type="GO" id="GO:0035025">
    <property type="term" value="P:positive regulation of Rho protein signal transduction"/>
    <property type="evidence" value="ECO:0007669"/>
    <property type="project" value="InterPro"/>
</dbReference>
<dbReference type="SMART" id="SM01283">
    <property type="entry name" value="Costars"/>
    <property type="match status" value="1"/>
</dbReference>
<proteinExistence type="predicted"/>
<protein>
    <submittedName>
        <fullName evidence="3">Actin-binding Rho-activating protein</fullName>
    </submittedName>
</protein>
<gene>
    <name evidence="3" type="ORF">FCC1311_032532</name>
</gene>
<dbReference type="InterPro" id="IPR001849">
    <property type="entry name" value="PH_domain"/>
</dbReference>
<feature type="domain" description="PH" evidence="2">
    <location>
        <begin position="1"/>
        <end position="106"/>
    </location>
</feature>
<dbReference type="InterPro" id="IPR011993">
    <property type="entry name" value="PH-like_dom_sf"/>
</dbReference>
<dbReference type="AlphaFoldDB" id="A0A2R5G7Q2"/>